<evidence type="ECO:0000313" key="3">
    <source>
        <dbReference type="Proteomes" id="UP000186817"/>
    </source>
</evidence>
<feature type="compositionally biased region" description="Basic and acidic residues" evidence="1">
    <location>
        <begin position="257"/>
        <end position="272"/>
    </location>
</feature>
<keyword evidence="3" id="KW-1185">Reference proteome</keyword>
<sequence>MSGTAQETGAEVFPAPPDLLDGADRLAVSRLVRPSTGVGSNETLAASVRLNDYCNTVEQLTKANDRRRGPRPRLPSGSSTGSTRPYSSSSRNSEKGPGLGSSSSASSVGAKRRAPGKPPKAVSFEEQRRARIRHMQKLYGLGGSETDAKDTASLLIEPQTQSRGRKATDFQGSPGENQPSEPTSPKSEEWTLPTVKEADPLSLSMGSSGGLIAWSKGLQPDALFKDESMQLPSRVKYKMDVQTPLKKKRSPDYFAETSEKAPRPAATKIEEGDDKKQVIHEKDVAVDPRGEELLELQLQVIDEEHFFELDGNLYKVMDPKALVEVSRVRPKKQANAEQRKLSGFKQWYANRKWLVDVRSPDWPLRDVVEDVAALVDFSPTPSKAGTV</sequence>
<dbReference type="OrthoDB" id="430985at2759"/>
<dbReference type="Proteomes" id="UP000186817">
    <property type="component" value="Unassembled WGS sequence"/>
</dbReference>
<evidence type="ECO:0000313" key="2">
    <source>
        <dbReference type="EMBL" id="OLQ02681.1"/>
    </source>
</evidence>
<protein>
    <submittedName>
        <fullName evidence="2">Uncharacterized protein</fullName>
    </submittedName>
</protein>
<feature type="region of interest" description="Disordered" evidence="1">
    <location>
        <begin position="248"/>
        <end position="272"/>
    </location>
</feature>
<feature type="region of interest" description="Disordered" evidence="1">
    <location>
        <begin position="1"/>
        <end position="21"/>
    </location>
</feature>
<accession>A0A1Q9E5I3</accession>
<organism evidence="2 3">
    <name type="scientific">Symbiodinium microadriaticum</name>
    <name type="common">Dinoflagellate</name>
    <name type="synonym">Zooxanthella microadriatica</name>
    <dbReference type="NCBI Taxonomy" id="2951"/>
    <lineage>
        <taxon>Eukaryota</taxon>
        <taxon>Sar</taxon>
        <taxon>Alveolata</taxon>
        <taxon>Dinophyceae</taxon>
        <taxon>Suessiales</taxon>
        <taxon>Symbiodiniaceae</taxon>
        <taxon>Symbiodinium</taxon>
    </lineage>
</organism>
<dbReference type="AlphaFoldDB" id="A0A1Q9E5I3"/>
<evidence type="ECO:0000256" key="1">
    <source>
        <dbReference type="SAM" id="MobiDB-lite"/>
    </source>
</evidence>
<name>A0A1Q9E5I3_SYMMI</name>
<proteinExistence type="predicted"/>
<dbReference type="EMBL" id="LSRX01000258">
    <property type="protein sequence ID" value="OLQ02681.1"/>
    <property type="molecule type" value="Genomic_DNA"/>
</dbReference>
<feature type="compositionally biased region" description="Low complexity" evidence="1">
    <location>
        <begin position="74"/>
        <end position="91"/>
    </location>
</feature>
<feature type="compositionally biased region" description="Polar residues" evidence="1">
    <location>
        <begin position="170"/>
        <end position="185"/>
    </location>
</feature>
<reference evidence="2 3" key="1">
    <citation type="submission" date="2016-02" db="EMBL/GenBank/DDBJ databases">
        <title>Genome analysis of coral dinoflagellate symbionts highlights evolutionary adaptations to a symbiotic lifestyle.</title>
        <authorList>
            <person name="Aranda M."/>
            <person name="Li Y."/>
            <person name="Liew Y.J."/>
            <person name="Baumgarten S."/>
            <person name="Simakov O."/>
            <person name="Wilson M."/>
            <person name="Piel J."/>
            <person name="Ashoor H."/>
            <person name="Bougouffa S."/>
            <person name="Bajic V.B."/>
            <person name="Ryu T."/>
            <person name="Ravasi T."/>
            <person name="Bayer T."/>
            <person name="Micklem G."/>
            <person name="Kim H."/>
            <person name="Bhak J."/>
            <person name="Lajeunesse T.C."/>
            <person name="Voolstra C.R."/>
        </authorList>
    </citation>
    <scope>NUCLEOTIDE SEQUENCE [LARGE SCALE GENOMIC DNA]</scope>
    <source>
        <strain evidence="2 3">CCMP2467</strain>
    </source>
</reference>
<feature type="region of interest" description="Disordered" evidence="1">
    <location>
        <begin position="59"/>
        <end position="203"/>
    </location>
</feature>
<comment type="caution">
    <text evidence="2">The sequence shown here is derived from an EMBL/GenBank/DDBJ whole genome shotgun (WGS) entry which is preliminary data.</text>
</comment>
<gene>
    <name evidence="2" type="ORF">AK812_SmicGene14464</name>
</gene>